<dbReference type="SUPFAM" id="SSF48498">
    <property type="entry name" value="Tetracyclin repressor-like, C-terminal domain"/>
    <property type="match status" value="1"/>
</dbReference>
<dbReference type="SUPFAM" id="SSF46689">
    <property type="entry name" value="Homeodomain-like"/>
    <property type="match status" value="1"/>
</dbReference>
<sequence length="195" mass="20316">MGATTDGRRARGDATRRNVARVAADEATLHGLDSLSVGGLATATGVSKSGILTVFANREAIQLAAVSEARRVVVAEVVAPVWSSEPGAARLRALVESWAAYARRRVFPGGCFLVSASAEFGAQIGPLADAVRDLKREWLDLLATEAETAGGDGRTVAFQVDAFLSAGITRSVLFDSDEELDLALECALDVVASLG</sequence>
<accession>A0A5C4N0T3</accession>
<dbReference type="InterPro" id="IPR036271">
    <property type="entry name" value="Tet_transcr_reg_TetR-rel_C_sf"/>
</dbReference>
<keyword evidence="1" id="KW-0805">Transcription regulation</keyword>
<gene>
    <name evidence="5" type="ORF">FHE65_00665</name>
    <name evidence="4" type="ORF">FHE65_01265</name>
</gene>
<dbReference type="Gene3D" id="1.10.10.60">
    <property type="entry name" value="Homeodomain-like"/>
    <property type="match status" value="1"/>
</dbReference>
<evidence type="ECO:0000256" key="2">
    <source>
        <dbReference type="ARBA" id="ARBA00023163"/>
    </source>
</evidence>
<name>A0A5C4N0T3_9ACTN</name>
<proteinExistence type="predicted"/>
<evidence type="ECO:0000256" key="1">
    <source>
        <dbReference type="ARBA" id="ARBA00023015"/>
    </source>
</evidence>
<dbReference type="PANTHER" id="PTHR47506:SF6">
    <property type="entry name" value="HTH-TYPE TRANSCRIPTIONAL REPRESSOR NEMR"/>
    <property type="match status" value="1"/>
</dbReference>
<keyword evidence="2" id="KW-0804">Transcription</keyword>
<feature type="domain" description="Tetracyclin repressor-like C-terminal" evidence="3">
    <location>
        <begin position="87"/>
        <end position="184"/>
    </location>
</feature>
<evidence type="ECO:0000259" key="3">
    <source>
        <dbReference type="Pfam" id="PF16925"/>
    </source>
</evidence>
<comment type="caution">
    <text evidence="5">The sequence shown here is derived from an EMBL/GenBank/DDBJ whole genome shotgun (WGS) entry which is preliminary data.</text>
</comment>
<dbReference type="Pfam" id="PF16925">
    <property type="entry name" value="TetR_C_13"/>
    <property type="match status" value="1"/>
</dbReference>
<dbReference type="Proteomes" id="UP000306740">
    <property type="component" value="Unassembled WGS sequence"/>
</dbReference>
<dbReference type="EMBL" id="VDFR01000004">
    <property type="protein sequence ID" value="TNC52123.1"/>
    <property type="molecule type" value="Genomic_DNA"/>
</dbReference>
<organism evidence="5 6">
    <name type="scientific">Mumia zhuanghuii</name>
    <dbReference type="NCBI Taxonomy" id="2585211"/>
    <lineage>
        <taxon>Bacteria</taxon>
        <taxon>Bacillati</taxon>
        <taxon>Actinomycetota</taxon>
        <taxon>Actinomycetes</taxon>
        <taxon>Propionibacteriales</taxon>
        <taxon>Nocardioidaceae</taxon>
        <taxon>Mumia</taxon>
    </lineage>
</organism>
<dbReference type="InterPro" id="IPR009057">
    <property type="entry name" value="Homeodomain-like_sf"/>
</dbReference>
<protein>
    <submittedName>
        <fullName evidence="5">TetR/AcrR family transcriptional regulator</fullName>
    </submittedName>
</protein>
<dbReference type="AlphaFoldDB" id="A0A5C4N0T3"/>
<reference evidence="5 6" key="1">
    <citation type="submission" date="2019-05" db="EMBL/GenBank/DDBJ databases">
        <title>Mumia sp. nov., isolated from the intestinal contents of plateau pika (Ochotona curzoniae) in the Qinghai-Tibet plateau of China.</title>
        <authorList>
            <person name="Tian Z."/>
        </authorList>
    </citation>
    <scope>NUCLEOTIDE SEQUENCE [LARGE SCALE GENOMIC DNA]</scope>
    <source>
        <strain evidence="6">527</strain>
        <strain evidence="5">Z527</strain>
    </source>
</reference>
<evidence type="ECO:0000313" key="6">
    <source>
        <dbReference type="Proteomes" id="UP000306740"/>
    </source>
</evidence>
<dbReference type="Gene3D" id="1.10.357.10">
    <property type="entry name" value="Tetracycline Repressor, domain 2"/>
    <property type="match status" value="1"/>
</dbReference>
<dbReference type="EMBL" id="VDFR01000005">
    <property type="protein sequence ID" value="TNC51765.1"/>
    <property type="molecule type" value="Genomic_DNA"/>
</dbReference>
<dbReference type="PANTHER" id="PTHR47506">
    <property type="entry name" value="TRANSCRIPTIONAL REGULATORY PROTEIN"/>
    <property type="match status" value="1"/>
</dbReference>
<dbReference type="InterPro" id="IPR011075">
    <property type="entry name" value="TetR_C"/>
</dbReference>
<evidence type="ECO:0000313" key="5">
    <source>
        <dbReference type="EMBL" id="TNC52123.1"/>
    </source>
</evidence>
<dbReference type="OrthoDB" id="326421at2"/>
<evidence type="ECO:0000313" key="4">
    <source>
        <dbReference type="EMBL" id="TNC51765.1"/>
    </source>
</evidence>